<evidence type="ECO:0000313" key="7">
    <source>
        <dbReference type="Proteomes" id="UP000652567"/>
    </source>
</evidence>
<dbReference type="PRINTS" id="PR01023">
    <property type="entry name" value="NAFLGMOTY"/>
</dbReference>
<evidence type="ECO:0000256" key="4">
    <source>
        <dbReference type="SAM" id="SignalP"/>
    </source>
</evidence>
<sequence length="160" mass="17668">MTQKIISLFVTCLLALTLVACQSVPGALTKQQIRVLQAEGFEYTEDGWAFNLSGKVLFQFDEDSLSDDSRTLIDHLSHTLKEIGIYKIRIEGHTDALGSESYNKALSLRRAEEAAAEFIKAGMLEHNLVVIAHGSSRPVADNATEDGRQQNRRVAIIVIP</sequence>
<dbReference type="InterPro" id="IPR006665">
    <property type="entry name" value="OmpA-like"/>
</dbReference>
<dbReference type="InterPro" id="IPR050330">
    <property type="entry name" value="Bact_OuterMem_StrucFunc"/>
</dbReference>
<feature type="signal peptide" evidence="4">
    <location>
        <begin position="1"/>
        <end position="22"/>
    </location>
</feature>
<comment type="subcellular location">
    <subcellularLocation>
        <location evidence="1">Cell outer membrane</location>
    </subcellularLocation>
</comment>
<evidence type="ECO:0000256" key="2">
    <source>
        <dbReference type="ARBA" id="ARBA00023136"/>
    </source>
</evidence>
<keyword evidence="2 3" id="KW-0472">Membrane</keyword>
<keyword evidence="7" id="KW-1185">Reference proteome</keyword>
<protein>
    <submittedName>
        <fullName evidence="6">OmpA family protein</fullName>
    </submittedName>
</protein>
<dbReference type="Proteomes" id="UP000652567">
    <property type="component" value="Unassembled WGS sequence"/>
</dbReference>
<gene>
    <name evidence="6" type="ORF">C4F51_04880</name>
</gene>
<dbReference type="AlphaFoldDB" id="A0A928YTM1"/>
<dbReference type="Pfam" id="PF00691">
    <property type="entry name" value="OmpA"/>
    <property type="match status" value="1"/>
</dbReference>
<evidence type="ECO:0000256" key="1">
    <source>
        <dbReference type="ARBA" id="ARBA00004442"/>
    </source>
</evidence>
<evidence type="ECO:0000313" key="6">
    <source>
        <dbReference type="EMBL" id="MBE8716520.1"/>
    </source>
</evidence>
<evidence type="ECO:0000256" key="3">
    <source>
        <dbReference type="PROSITE-ProRule" id="PRU00473"/>
    </source>
</evidence>
<dbReference type="PANTHER" id="PTHR30329:SF17">
    <property type="entry name" value="LIPOPROTEIN YFIB-RELATED"/>
    <property type="match status" value="1"/>
</dbReference>
<dbReference type="EMBL" id="PRDL01000001">
    <property type="protein sequence ID" value="MBE8716520.1"/>
    <property type="molecule type" value="Genomic_DNA"/>
</dbReference>
<keyword evidence="4" id="KW-0732">Signal</keyword>
<dbReference type="PRINTS" id="PR01021">
    <property type="entry name" value="OMPADOMAIN"/>
</dbReference>
<feature type="domain" description="OmpA-like" evidence="5">
    <location>
        <begin position="45"/>
        <end position="160"/>
    </location>
</feature>
<evidence type="ECO:0000259" key="5">
    <source>
        <dbReference type="PROSITE" id="PS51123"/>
    </source>
</evidence>
<organism evidence="6 7">
    <name type="scientific">Cellvibrio polysaccharolyticus</name>
    <dbReference type="NCBI Taxonomy" id="2082724"/>
    <lineage>
        <taxon>Bacteria</taxon>
        <taxon>Pseudomonadati</taxon>
        <taxon>Pseudomonadota</taxon>
        <taxon>Gammaproteobacteria</taxon>
        <taxon>Cellvibrionales</taxon>
        <taxon>Cellvibrionaceae</taxon>
        <taxon>Cellvibrio</taxon>
    </lineage>
</organism>
<dbReference type="InterPro" id="IPR036737">
    <property type="entry name" value="OmpA-like_sf"/>
</dbReference>
<dbReference type="PROSITE" id="PS51257">
    <property type="entry name" value="PROKAR_LIPOPROTEIN"/>
    <property type="match status" value="1"/>
</dbReference>
<accession>A0A928YTM1</accession>
<dbReference type="PROSITE" id="PS51123">
    <property type="entry name" value="OMPA_2"/>
    <property type="match status" value="1"/>
</dbReference>
<reference evidence="6" key="1">
    <citation type="submission" date="2018-07" db="EMBL/GenBank/DDBJ databases">
        <title>Genome assembly of strain Ka43.</title>
        <authorList>
            <person name="Kukolya J."/>
            <person name="Nagy I."/>
            <person name="Horvath B."/>
            <person name="Toth A."/>
        </authorList>
    </citation>
    <scope>NUCLEOTIDE SEQUENCE</scope>
    <source>
        <strain evidence="6">KB43</strain>
    </source>
</reference>
<dbReference type="CDD" id="cd07185">
    <property type="entry name" value="OmpA_C-like"/>
    <property type="match status" value="1"/>
</dbReference>
<feature type="chain" id="PRO_5037577608" evidence="4">
    <location>
        <begin position="23"/>
        <end position="160"/>
    </location>
</feature>
<proteinExistence type="predicted"/>
<dbReference type="InterPro" id="IPR006664">
    <property type="entry name" value="OMP_bac"/>
</dbReference>
<dbReference type="PANTHER" id="PTHR30329">
    <property type="entry name" value="STATOR ELEMENT OF FLAGELLAR MOTOR COMPLEX"/>
    <property type="match status" value="1"/>
</dbReference>
<name>A0A928YTM1_9GAMM</name>
<dbReference type="Gene3D" id="3.30.1330.60">
    <property type="entry name" value="OmpA-like domain"/>
    <property type="match status" value="1"/>
</dbReference>
<comment type="caution">
    <text evidence="6">The sequence shown here is derived from an EMBL/GenBank/DDBJ whole genome shotgun (WGS) entry which is preliminary data.</text>
</comment>
<dbReference type="GO" id="GO:0009279">
    <property type="term" value="C:cell outer membrane"/>
    <property type="evidence" value="ECO:0007669"/>
    <property type="project" value="UniProtKB-SubCell"/>
</dbReference>
<dbReference type="SUPFAM" id="SSF103088">
    <property type="entry name" value="OmpA-like"/>
    <property type="match status" value="1"/>
</dbReference>